<dbReference type="PROSITE" id="PS50887">
    <property type="entry name" value="GGDEF"/>
    <property type="match status" value="1"/>
</dbReference>
<dbReference type="InterPro" id="IPR000160">
    <property type="entry name" value="GGDEF_dom"/>
</dbReference>
<dbReference type="GO" id="GO:0052621">
    <property type="term" value="F:diguanylate cyclase activity"/>
    <property type="evidence" value="ECO:0007669"/>
    <property type="project" value="UniProtKB-EC"/>
</dbReference>
<keyword evidence="4 7" id="KW-1133">Transmembrane helix</keyword>
<evidence type="ECO:0000256" key="7">
    <source>
        <dbReference type="SAM" id="Phobius"/>
    </source>
</evidence>
<dbReference type="PANTHER" id="PTHR45138:SF9">
    <property type="entry name" value="DIGUANYLATE CYCLASE DGCM-RELATED"/>
    <property type="match status" value="1"/>
</dbReference>
<dbReference type="PANTHER" id="PTHR45138">
    <property type="entry name" value="REGULATORY COMPONENTS OF SENSORY TRANSDUCTION SYSTEM"/>
    <property type="match status" value="1"/>
</dbReference>
<dbReference type="SMART" id="SM00267">
    <property type="entry name" value="GGDEF"/>
    <property type="match status" value="1"/>
</dbReference>
<dbReference type="CDD" id="cd01949">
    <property type="entry name" value="GGDEF"/>
    <property type="match status" value="1"/>
</dbReference>
<dbReference type="EC" id="2.7.7.65" evidence="2"/>
<evidence type="ECO:0000256" key="1">
    <source>
        <dbReference type="ARBA" id="ARBA00004141"/>
    </source>
</evidence>
<name>A0ABV7FU53_9ALTE</name>
<proteinExistence type="predicted"/>
<dbReference type="Gene3D" id="3.30.70.270">
    <property type="match status" value="1"/>
</dbReference>
<evidence type="ECO:0000313" key="9">
    <source>
        <dbReference type="EMBL" id="MFC3122796.1"/>
    </source>
</evidence>
<organism evidence="9 10">
    <name type="scientific">Agaribacter flavus</name>
    <dbReference type="NCBI Taxonomy" id="1902781"/>
    <lineage>
        <taxon>Bacteria</taxon>
        <taxon>Pseudomonadati</taxon>
        <taxon>Pseudomonadota</taxon>
        <taxon>Gammaproteobacteria</taxon>
        <taxon>Alteromonadales</taxon>
        <taxon>Alteromonadaceae</taxon>
        <taxon>Agaribacter</taxon>
    </lineage>
</organism>
<sequence length="387" mass="43978">MSERHISLKFNAAFIAVALLCLLVLFNLNQMLHHYTKSGELINISGQQRMLSQRSTLLTIEYIRNSIPDTREQAIQAQEKMLQNLAFLLSGNISAPPKYLVLSDTLRTFYYDKPHDVKNRVHFFIDTQVELLNNEALSNDQITTKVDFIQAEKDALLNSLDMLVQQYEKESAKTFASLYNQQRTVIFILIITVLLEGFLIFRPALRKYQSLNRKLKTDAYHDTLTKLANRHGLNEFGEAQLKLVKEEDKECSVILCDIDRFKAINDKYGHVVGDNTLVQFSQIVVETVRHIDFVARFGGEEFIIVLPDTNVNGAKAVAEKIRKHLQQKIFSIDKTTIQLTASFGVAQLQASDDDFMHAITCADKALYTSKQSGRNTVSPYVHNLGSA</sequence>
<dbReference type="Pfam" id="PF00990">
    <property type="entry name" value="GGDEF"/>
    <property type="match status" value="1"/>
</dbReference>
<evidence type="ECO:0000256" key="5">
    <source>
        <dbReference type="ARBA" id="ARBA00023136"/>
    </source>
</evidence>
<accession>A0ABV7FU53</accession>
<evidence type="ECO:0000256" key="4">
    <source>
        <dbReference type="ARBA" id="ARBA00022989"/>
    </source>
</evidence>
<comment type="caution">
    <text evidence="9">The sequence shown here is derived from an EMBL/GenBank/DDBJ whole genome shotgun (WGS) entry which is preliminary data.</text>
</comment>
<keyword evidence="9" id="KW-0548">Nucleotidyltransferase</keyword>
<feature type="transmembrane region" description="Helical" evidence="7">
    <location>
        <begin position="185"/>
        <end position="205"/>
    </location>
</feature>
<dbReference type="Pfam" id="PF13675">
    <property type="entry name" value="PilJ"/>
    <property type="match status" value="1"/>
</dbReference>
<keyword evidence="10" id="KW-1185">Reference proteome</keyword>
<dbReference type="EMBL" id="JBHRSW010000029">
    <property type="protein sequence ID" value="MFC3122796.1"/>
    <property type="molecule type" value="Genomic_DNA"/>
</dbReference>
<keyword evidence="9" id="KW-0808">Transferase</keyword>
<dbReference type="InterPro" id="IPR050469">
    <property type="entry name" value="Diguanylate_Cyclase"/>
</dbReference>
<evidence type="ECO:0000256" key="2">
    <source>
        <dbReference type="ARBA" id="ARBA00012528"/>
    </source>
</evidence>
<keyword evidence="3 7" id="KW-0812">Transmembrane</keyword>
<dbReference type="InterPro" id="IPR029787">
    <property type="entry name" value="Nucleotide_cyclase"/>
</dbReference>
<dbReference type="RefSeq" id="WP_376920916.1">
    <property type="nucleotide sequence ID" value="NZ_JBHRSW010000029.1"/>
</dbReference>
<dbReference type="InterPro" id="IPR043128">
    <property type="entry name" value="Rev_trsase/Diguanyl_cyclase"/>
</dbReference>
<comment type="subcellular location">
    <subcellularLocation>
        <location evidence="1">Membrane</location>
        <topology evidence="1">Multi-pass membrane protein</topology>
    </subcellularLocation>
</comment>
<dbReference type="SUPFAM" id="SSF55073">
    <property type="entry name" value="Nucleotide cyclase"/>
    <property type="match status" value="1"/>
</dbReference>
<evidence type="ECO:0000313" key="10">
    <source>
        <dbReference type="Proteomes" id="UP001595478"/>
    </source>
</evidence>
<dbReference type="NCBIfam" id="TIGR00254">
    <property type="entry name" value="GGDEF"/>
    <property type="match status" value="1"/>
</dbReference>
<keyword evidence="5 7" id="KW-0472">Membrane</keyword>
<feature type="domain" description="GGDEF" evidence="8">
    <location>
        <begin position="249"/>
        <end position="382"/>
    </location>
</feature>
<reference evidence="10" key="1">
    <citation type="journal article" date="2019" name="Int. J. Syst. Evol. Microbiol.">
        <title>The Global Catalogue of Microorganisms (GCM) 10K type strain sequencing project: providing services to taxonomists for standard genome sequencing and annotation.</title>
        <authorList>
            <consortium name="The Broad Institute Genomics Platform"/>
            <consortium name="The Broad Institute Genome Sequencing Center for Infectious Disease"/>
            <person name="Wu L."/>
            <person name="Ma J."/>
        </authorList>
    </citation>
    <scope>NUCLEOTIDE SEQUENCE [LARGE SCALE GENOMIC DNA]</scope>
    <source>
        <strain evidence="10">KCTC 52473</strain>
    </source>
</reference>
<evidence type="ECO:0000256" key="3">
    <source>
        <dbReference type="ARBA" id="ARBA00022692"/>
    </source>
</evidence>
<evidence type="ECO:0000259" key="8">
    <source>
        <dbReference type="PROSITE" id="PS50887"/>
    </source>
</evidence>
<dbReference type="Proteomes" id="UP001595478">
    <property type="component" value="Unassembled WGS sequence"/>
</dbReference>
<comment type="catalytic activity">
    <reaction evidence="6">
        <text>2 GTP = 3',3'-c-di-GMP + 2 diphosphate</text>
        <dbReference type="Rhea" id="RHEA:24898"/>
        <dbReference type="ChEBI" id="CHEBI:33019"/>
        <dbReference type="ChEBI" id="CHEBI:37565"/>
        <dbReference type="ChEBI" id="CHEBI:58805"/>
        <dbReference type="EC" id="2.7.7.65"/>
    </reaction>
</comment>
<evidence type="ECO:0000256" key="6">
    <source>
        <dbReference type="ARBA" id="ARBA00034247"/>
    </source>
</evidence>
<gene>
    <name evidence="9" type="ORF">ACFOHL_14315</name>
</gene>
<protein>
    <recommendedName>
        <fullName evidence="2">diguanylate cyclase</fullName>
        <ecNumber evidence="2">2.7.7.65</ecNumber>
    </recommendedName>
</protein>
<dbReference type="InterPro" id="IPR029095">
    <property type="entry name" value="NarX-like_N"/>
</dbReference>